<dbReference type="RefSeq" id="WP_348704297.1">
    <property type="nucleotide sequence ID" value="NZ_CAXIYA010000022.1"/>
</dbReference>
<reference evidence="1 2" key="1">
    <citation type="submission" date="2024-05" db="EMBL/GenBank/DDBJ databases">
        <authorList>
            <person name="Duchaud E."/>
        </authorList>
    </citation>
    <scope>NUCLEOTIDE SEQUENCE [LARGE SCALE GENOMIC DNA]</scope>
    <source>
        <strain evidence="1">Ena-SAMPLE-TAB-13-05-2024-13:56:06:370-140305</strain>
    </source>
</reference>
<dbReference type="Proteomes" id="UP001497602">
    <property type="component" value="Unassembled WGS sequence"/>
</dbReference>
<dbReference type="PROSITE" id="PS51257">
    <property type="entry name" value="PROKAR_LIPOPROTEIN"/>
    <property type="match status" value="1"/>
</dbReference>
<sequence length="249" mass="28031">MKKSINQLALFITIVFLVGCRNDQDLELKLVHTKEFNTDRINGVFINRNGTAYLRVVGSYEDTDPNSNVIERGFVYGFNTDPEVGDSNTVPALGEPESVVGHLDWLERNRNFRIRGYFKMNDGSFFYGNEIGANTFFDLSGTRSLELEMNSLPFWRSTTEITAELKVVKLNSESPVDIGFEYSVNANFSDSKLALIDLNINRNFQTGSSYRKELSGLIPNTKYYFRPYAKYADGAITTGGITTAELSTL</sequence>
<evidence type="ECO:0000313" key="2">
    <source>
        <dbReference type="Proteomes" id="UP001497602"/>
    </source>
</evidence>
<evidence type="ECO:0008006" key="3">
    <source>
        <dbReference type="Google" id="ProtNLM"/>
    </source>
</evidence>
<proteinExistence type="predicted"/>
<protein>
    <recommendedName>
        <fullName evidence="3">Fibronectin type-III domain-containing protein</fullName>
    </recommendedName>
</protein>
<dbReference type="EMBL" id="CAXJRC010000011">
    <property type="protein sequence ID" value="CAL2106122.1"/>
    <property type="molecule type" value="Genomic_DNA"/>
</dbReference>
<organism evidence="1 2">
    <name type="scientific">Tenacibaculum vairaonense</name>
    <dbReference type="NCBI Taxonomy" id="3137860"/>
    <lineage>
        <taxon>Bacteria</taxon>
        <taxon>Pseudomonadati</taxon>
        <taxon>Bacteroidota</taxon>
        <taxon>Flavobacteriia</taxon>
        <taxon>Flavobacteriales</taxon>
        <taxon>Flavobacteriaceae</taxon>
        <taxon>Tenacibaculum</taxon>
    </lineage>
</organism>
<comment type="caution">
    <text evidence="1">The sequence shown here is derived from an EMBL/GenBank/DDBJ whole genome shotgun (WGS) entry which is preliminary data.</text>
</comment>
<evidence type="ECO:0000313" key="1">
    <source>
        <dbReference type="EMBL" id="CAL2106122.1"/>
    </source>
</evidence>
<keyword evidence="2" id="KW-1185">Reference proteome</keyword>
<name>A0ABP1F6U2_9FLAO</name>
<accession>A0ABP1F6U2</accession>
<gene>
    <name evidence="1" type="ORF">T190115A13A_10278</name>
</gene>